<dbReference type="InterPro" id="IPR039425">
    <property type="entry name" value="RNA_pol_sigma-70-like"/>
</dbReference>
<name>K8Y9T8_9LEPT</name>
<keyword evidence="2" id="KW-0731">Sigma factor</keyword>
<dbReference type="KEGG" id="lst:LSS_07899"/>
<evidence type="ECO:0000313" key="4">
    <source>
        <dbReference type="EMBL" id="EKT87282.1"/>
    </source>
</evidence>
<reference evidence="4 5" key="1">
    <citation type="journal article" date="2012" name="Gene">
        <title>Sequence of Leptospira santarosai serovar Shermani genome and prediction of virulence-associated genes.</title>
        <authorList>
            <person name="Chou L.F."/>
            <person name="Chen Y.T."/>
            <person name="Lu C.W."/>
            <person name="Ko Y.C."/>
            <person name="Tang C.Y."/>
            <person name="Pan M.J."/>
            <person name="Tian Y.C."/>
            <person name="Chiu C.H."/>
            <person name="Hung C.C."/>
            <person name="Yang C.W."/>
        </authorList>
    </citation>
    <scope>NUCLEOTIDE SEQUENCE [LARGE SCALE GENOMIC DNA]</scope>
    <source>
        <strain evidence="4">LT 821</strain>
    </source>
</reference>
<keyword evidence="1" id="KW-0805">Transcription regulation</keyword>
<dbReference type="Proteomes" id="UP000035800">
    <property type="component" value="Chromosome I"/>
</dbReference>
<dbReference type="EMBL" id="CP006694">
    <property type="protein sequence ID" value="EKT87282.1"/>
    <property type="molecule type" value="Genomic_DNA"/>
</dbReference>
<sequence>MRDSNLGASNSYKMNLSKDKTIDLISRCGDGEEEALKQFFEIYSEDIYNFPMKIFHLSEDDAGDFFIYAFERLKTGSRFGSFKGKSSFRTWFYSVLRNMLIDWQRTKRELKVTNLGKISKEGKEYATIEDEPDTRPEMQEEASEFSDRFNQALEEIGVDKRVIFKLSYIYYLNLNEDEVEYLLEKTGLSPEALKEKILHLRSELSNREEENIRMEDKITSLYLNILELKEKQQNTAKITPILPMEVDKTSHALKKKYEQRKKLLEKKKKGHFLARTPYREVADLIGISEGNVSVTLLRLIEKIQKKLDFSDLDF</sequence>
<dbReference type="SUPFAM" id="SSF88946">
    <property type="entry name" value="Sigma2 domain of RNA polymerase sigma factors"/>
    <property type="match status" value="1"/>
</dbReference>
<evidence type="ECO:0000313" key="5">
    <source>
        <dbReference type="Proteomes" id="UP000035800"/>
    </source>
</evidence>
<dbReference type="InterPro" id="IPR013325">
    <property type="entry name" value="RNA_pol_sigma_r2"/>
</dbReference>
<dbReference type="GO" id="GO:0016987">
    <property type="term" value="F:sigma factor activity"/>
    <property type="evidence" value="ECO:0007669"/>
    <property type="project" value="UniProtKB-KW"/>
</dbReference>
<dbReference type="NCBIfam" id="TIGR02937">
    <property type="entry name" value="sigma70-ECF"/>
    <property type="match status" value="1"/>
</dbReference>
<gene>
    <name evidence="4" type="ORF">LSS_07899</name>
</gene>
<dbReference type="InterPro" id="IPR014284">
    <property type="entry name" value="RNA_pol_sigma-70_dom"/>
</dbReference>
<reference evidence="4 5" key="2">
    <citation type="journal article" date="2014" name="Emerg. Microbes Infect.">
        <title>Potential impact on kidney infection: a whole-genome analysis of Leptospira santarosai serovar Shermani.</title>
        <authorList>
            <person name="Chou L.F."/>
            <person name="Chen T.W."/>
            <person name="Ko Y.C."/>
            <person name="Pan M.J."/>
            <person name="Tian Y.C."/>
            <person name="Chiu C.H."/>
            <person name="Tang P."/>
            <person name="Hung C.C."/>
            <person name="Yang C.W."/>
        </authorList>
    </citation>
    <scope>NUCLEOTIDE SEQUENCE</scope>
    <source>
        <strain evidence="4 5">LT 821</strain>
    </source>
</reference>
<organism evidence="4 5">
    <name type="scientific">Leptospira santarosai serovar Shermani str. LT 821</name>
    <dbReference type="NCBI Taxonomy" id="758847"/>
    <lineage>
        <taxon>Bacteria</taxon>
        <taxon>Pseudomonadati</taxon>
        <taxon>Spirochaetota</taxon>
        <taxon>Spirochaetia</taxon>
        <taxon>Leptospirales</taxon>
        <taxon>Leptospiraceae</taxon>
        <taxon>Leptospira</taxon>
    </lineage>
</organism>
<dbReference type="Gene3D" id="1.10.1740.10">
    <property type="match status" value="1"/>
</dbReference>
<dbReference type="GO" id="GO:0006352">
    <property type="term" value="P:DNA-templated transcription initiation"/>
    <property type="evidence" value="ECO:0007669"/>
    <property type="project" value="InterPro"/>
</dbReference>
<dbReference type="PATRIC" id="fig|758847.3.peg.1664"/>
<dbReference type="STRING" id="758847.LSS_07899"/>
<evidence type="ECO:0000256" key="1">
    <source>
        <dbReference type="ARBA" id="ARBA00023015"/>
    </source>
</evidence>
<evidence type="ECO:0000256" key="2">
    <source>
        <dbReference type="ARBA" id="ARBA00023082"/>
    </source>
</evidence>
<protein>
    <submittedName>
        <fullName evidence="4">RNA polymerase sigma70 factor</fullName>
    </submittedName>
</protein>
<keyword evidence="3" id="KW-0804">Transcription</keyword>
<evidence type="ECO:0000256" key="3">
    <source>
        <dbReference type="ARBA" id="ARBA00023163"/>
    </source>
</evidence>
<proteinExistence type="predicted"/>
<accession>K8Y9T8</accession>
<dbReference type="PANTHER" id="PTHR43133">
    <property type="entry name" value="RNA POLYMERASE ECF-TYPE SIGMA FACTO"/>
    <property type="match status" value="1"/>
</dbReference>
<dbReference type="AlphaFoldDB" id="K8Y9T8"/>
<dbReference type="PANTHER" id="PTHR43133:SF46">
    <property type="entry name" value="RNA POLYMERASE SIGMA-70 FACTOR ECF SUBFAMILY"/>
    <property type="match status" value="1"/>
</dbReference>